<evidence type="ECO:0000256" key="3">
    <source>
        <dbReference type="SAM" id="MobiDB-lite"/>
    </source>
</evidence>
<dbReference type="InterPro" id="IPR020806">
    <property type="entry name" value="PKS_PP-bd"/>
</dbReference>
<keyword evidence="2" id="KW-0597">Phosphoprotein</keyword>
<feature type="domain" description="Carrier" evidence="4">
    <location>
        <begin position="21"/>
        <end position="98"/>
    </location>
</feature>
<evidence type="ECO:0000256" key="1">
    <source>
        <dbReference type="ARBA" id="ARBA00022450"/>
    </source>
</evidence>
<dbReference type="EMBL" id="PQWO01000017">
    <property type="protein sequence ID" value="PZD71476.1"/>
    <property type="molecule type" value="Genomic_DNA"/>
</dbReference>
<feature type="region of interest" description="Disordered" evidence="3">
    <location>
        <begin position="96"/>
        <end position="116"/>
    </location>
</feature>
<accession>A0A2W1JCB5</accession>
<dbReference type="GO" id="GO:0031177">
    <property type="term" value="F:phosphopantetheine binding"/>
    <property type="evidence" value="ECO:0007669"/>
    <property type="project" value="InterPro"/>
</dbReference>
<dbReference type="SUPFAM" id="SSF47336">
    <property type="entry name" value="ACP-like"/>
    <property type="match status" value="1"/>
</dbReference>
<organism evidence="5 6">
    <name type="scientific">Acaryochloris thomasi RCC1774</name>
    <dbReference type="NCBI Taxonomy" id="1764569"/>
    <lineage>
        <taxon>Bacteria</taxon>
        <taxon>Bacillati</taxon>
        <taxon>Cyanobacteriota</taxon>
        <taxon>Cyanophyceae</taxon>
        <taxon>Acaryochloridales</taxon>
        <taxon>Acaryochloridaceae</taxon>
        <taxon>Acaryochloris</taxon>
        <taxon>Acaryochloris thomasi</taxon>
    </lineage>
</organism>
<reference evidence="5 6" key="1">
    <citation type="journal article" date="2018" name="Sci. Rep.">
        <title>A novel species of the marine cyanobacterium Acaryochloris with a unique pigment content and lifestyle.</title>
        <authorList>
            <person name="Partensky F."/>
            <person name="Six C."/>
            <person name="Ratin M."/>
            <person name="Garczarek L."/>
            <person name="Vaulot D."/>
            <person name="Probert I."/>
            <person name="Calteau A."/>
            <person name="Gourvil P."/>
            <person name="Marie D."/>
            <person name="Grebert T."/>
            <person name="Bouchier C."/>
            <person name="Le Panse S."/>
            <person name="Gachenot M."/>
            <person name="Rodriguez F."/>
            <person name="Garrido J.L."/>
        </authorList>
    </citation>
    <scope>NUCLEOTIDE SEQUENCE [LARGE SCALE GENOMIC DNA]</scope>
    <source>
        <strain evidence="5 6">RCC1774</strain>
    </source>
</reference>
<keyword evidence="1" id="KW-0596">Phosphopantetheine</keyword>
<dbReference type="RefSeq" id="WP_110988070.1">
    <property type="nucleotide sequence ID" value="NZ_CAWNWM010000017.1"/>
</dbReference>
<dbReference type="OrthoDB" id="425617at2"/>
<protein>
    <submittedName>
        <fullName evidence="5">Polyketide synthase PksL</fullName>
    </submittedName>
</protein>
<dbReference type="Proteomes" id="UP000248857">
    <property type="component" value="Unassembled WGS sequence"/>
</dbReference>
<dbReference type="PROSITE" id="PS00012">
    <property type="entry name" value="PHOSPHOPANTETHEINE"/>
    <property type="match status" value="1"/>
</dbReference>
<gene>
    <name evidence="5" type="primary">pksL</name>
    <name evidence="5" type="ORF">C1752_06379</name>
</gene>
<evidence type="ECO:0000313" key="6">
    <source>
        <dbReference type="Proteomes" id="UP000248857"/>
    </source>
</evidence>
<dbReference type="AlphaFoldDB" id="A0A2W1JCB5"/>
<keyword evidence="6" id="KW-1185">Reference proteome</keyword>
<dbReference type="InterPro" id="IPR009081">
    <property type="entry name" value="PP-bd_ACP"/>
</dbReference>
<sequence length="141" mass="15742">MSLQKQSTPPQNVIDSDANQPSIEDIQAWLSSHLAEELEIEVQSVKPDRDFTEYGLNSITMINLSGELESFLGCRIDPTLVLNYPNIQLLSEQLMQQSSLSAPSRSPQQQEAERMLTQVDQMSDEEVEGLLGNLLAENEHG</sequence>
<dbReference type="InterPro" id="IPR036736">
    <property type="entry name" value="ACP-like_sf"/>
</dbReference>
<dbReference type="SMART" id="SM00823">
    <property type="entry name" value="PKS_PP"/>
    <property type="match status" value="1"/>
</dbReference>
<evidence type="ECO:0000313" key="5">
    <source>
        <dbReference type="EMBL" id="PZD71476.1"/>
    </source>
</evidence>
<dbReference type="SMART" id="SM01294">
    <property type="entry name" value="PKS_PP_betabranch"/>
    <property type="match status" value="1"/>
</dbReference>
<dbReference type="Gene3D" id="1.10.1200.10">
    <property type="entry name" value="ACP-like"/>
    <property type="match status" value="1"/>
</dbReference>
<dbReference type="PROSITE" id="PS50075">
    <property type="entry name" value="CARRIER"/>
    <property type="match status" value="1"/>
</dbReference>
<dbReference type="InterPro" id="IPR006162">
    <property type="entry name" value="Ppantetheine_attach_site"/>
</dbReference>
<evidence type="ECO:0000256" key="2">
    <source>
        <dbReference type="ARBA" id="ARBA00022553"/>
    </source>
</evidence>
<evidence type="ECO:0000259" key="4">
    <source>
        <dbReference type="PROSITE" id="PS50075"/>
    </source>
</evidence>
<proteinExistence type="predicted"/>
<dbReference type="Pfam" id="PF00550">
    <property type="entry name" value="PP-binding"/>
    <property type="match status" value="1"/>
</dbReference>
<name>A0A2W1JCB5_9CYAN</name>
<comment type="caution">
    <text evidence="5">The sequence shown here is derived from an EMBL/GenBank/DDBJ whole genome shotgun (WGS) entry which is preliminary data.</text>
</comment>